<dbReference type="PATRIC" id="fig|1423780.4.peg.1489"/>
<name>S4NEL6_9LACO</name>
<reference evidence="4" key="1">
    <citation type="journal article" date="2013" name="Genome Announc.">
        <title>Draft Genome Sequence of D-Branched-Chain Amino Acid Producer Lactobacillus otakiensis JCM 15040T, Isolated from a Traditional Japanese Pickle.</title>
        <authorList>
            <person name="Doi K."/>
            <person name="Mori K."/>
            <person name="Mutaguchi Y."/>
            <person name="Tashiro K."/>
            <person name="Fujino Y."/>
            <person name="Ohmori T."/>
            <person name="Kuhara S."/>
            <person name="Ohshima T."/>
        </authorList>
    </citation>
    <scope>NUCLEOTIDE SEQUENCE [LARGE SCALE GENOMIC DNA]</scope>
    <source>
        <strain evidence="4">JCM 15040</strain>
    </source>
</reference>
<gene>
    <name evidence="3" type="ORF">LOT_0150</name>
</gene>
<dbReference type="EMBL" id="BASH01000001">
    <property type="protein sequence ID" value="GAD15612.1"/>
    <property type="molecule type" value="Genomic_DNA"/>
</dbReference>
<keyword evidence="4" id="KW-1185">Reference proteome</keyword>
<dbReference type="InterPro" id="IPR005531">
    <property type="entry name" value="Asp23"/>
</dbReference>
<evidence type="ECO:0000313" key="4">
    <source>
        <dbReference type="Proteomes" id="UP000016361"/>
    </source>
</evidence>
<proteinExistence type="inferred from homology"/>
<protein>
    <recommendedName>
        <fullName evidence="2">Stress response regulator gls24 homolog</fullName>
    </recommendedName>
</protein>
<accession>S4NEL6</accession>
<dbReference type="Proteomes" id="UP000016361">
    <property type="component" value="Unassembled WGS sequence"/>
</dbReference>
<evidence type="ECO:0000256" key="1">
    <source>
        <dbReference type="ARBA" id="ARBA00005721"/>
    </source>
</evidence>
<dbReference type="AlphaFoldDB" id="S4NEL6"/>
<dbReference type="PANTHER" id="PTHR34297:SF3">
    <property type="entry name" value="ALKALINE SHOCK PROTEIN 23"/>
    <property type="match status" value="1"/>
</dbReference>
<dbReference type="eggNOG" id="COG1302">
    <property type="taxonomic scope" value="Bacteria"/>
</dbReference>
<organism evidence="3 4">
    <name type="scientific">Lentilactobacillus otakiensis DSM 19908 = JCM 15040</name>
    <dbReference type="NCBI Taxonomy" id="1423780"/>
    <lineage>
        <taxon>Bacteria</taxon>
        <taxon>Bacillati</taxon>
        <taxon>Bacillota</taxon>
        <taxon>Bacilli</taxon>
        <taxon>Lactobacillales</taxon>
        <taxon>Lactobacillaceae</taxon>
        <taxon>Lentilactobacillus</taxon>
    </lineage>
</organism>
<dbReference type="STRING" id="1423780.FD05_GL001478"/>
<dbReference type="Pfam" id="PF03780">
    <property type="entry name" value="Asp23"/>
    <property type="match status" value="1"/>
</dbReference>
<comment type="similarity">
    <text evidence="1">Belongs to the asp23 family.</text>
</comment>
<dbReference type="PANTHER" id="PTHR34297">
    <property type="entry name" value="HYPOTHETICAL CYTOSOLIC PROTEIN-RELATED"/>
    <property type="match status" value="1"/>
</dbReference>
<evidence type="ECO:0000313" key="3">
    <source>
        <dbReference type="EMBL" id="GAD15612.1"/>
    </source>
</evidence>
<comment type="caution">
    <text evidence="3">The sequence shown here is derived from an EMBL/GenBank/DDBJ whole genome shotgun (WGS) entry which is preliminary data.</text>
</comment>
<sequence length="142" mass="15918">MEGKTMTQENNSSVATVLTYDDDVLAKIAGNTVRDVDGVLSLEGNLIDSVTDRFSDETNPSTGVKVDLDNDDKEVKLAMDAVLEYGKCIPTVFNKITTKLTQTITEMTDLKPTEIKIHVKELQTRDEYMKNNQKKDKSEKKK</sequence>
<evidence type="ECO:0000256" key="2">
    <source>
        <dbReference type="ARBA" id="ARBA00039575"/>
    </source>
</evidence>